<protein>
    <submittedName>
        <fullName evidence="1">Uncharacterized protein</fullName>
    </submittedName>
</protein>
<name>C9LF01_9BACT</name>
<reference evidence="1" key="1">
    <citation type="submission" date="2009-09" db="EMBL/GenBank/DDBJ databases">
        <authorList>
            <person name="Weinstock G."/>
            <person name="Sodergren E."/>
            <person name="Clifton S."/>
            <person name="Fulton L."/>
            <person name="Fulton B."/>
            <person name="Courtney L."/>
            <person name="Fronick C."/>
            <person name="Harrison M."/>
            <person name="Strong C."/>
            <person name="Farmer C."/>
            <person name="Delahaunty K."/>
            <person name="Markovic C."/>
            <person name="Hall O."/>
            <person name="Minx P."/>
            <person name="Tomlinson C."/>
            <person name="Mitreva M."/>
            <person name="Nelson J."/>
            <person name="Hou S."/>
            <person name="Wollam A."/>
            <person name="Pepin K.H."/>
            <person name="Johnson M."/>
            <person name="Bhonagiri V."/>
            <person name="Nash W.E."/>
            <person name="Warren W."/>
            <person name="Chinwalla A."/>
            <person name="Mardis E.R."/>
            <person name="Wilson R.K."/>
        </authorList>
    </citation>
    <scope>NUCLEOTIDE SEQUENCE [LARGE SCALE GENOMIC DNA]</scope>
    <source>
        <strain evidence="1">ATCC 51259</strain>
    </source>
</reference>
<dbReference type="EMBL" id="ACIJ02000016">
    <property type="protein sequence ID" value="EEX72321.1"/>
    <property type="molecule type" value="Genomic_DNA"/>
</dbReference>
<sequence length="65" mass="6964">MFAATKQSFAATKLSFAAAKLWFAGNKLSFAATKPTADAGKVDRKQPSCAKSLSKYKMQCAADEK</sequence>
<dbReference type="STRING" id="626522.GCWU000325_00783"/>
<keyword evidence="2" id="KW-1185">Reference proteome</keyword>
<dbReference type="AlphaFoldDB" id="C9LF01"/>
<evidence type="ECO:0000313" key="2">
    <source>
        <dbReference type="Proteomes" id="UP000003460"/>
    </source>
</evidence>
<organism evidence="1 2">
    <name type="scientific">Alloprevotella tannerae ATCC 51259</name>
    <dbReference type="NCBI Taxonomy" id="626522"/>
    <lineage>
        <taxon>Bacteria</taxon>
        <taxon>Pseudomonadati</taxon>
        <taxon>Bacteroidota</taxon>
        <taxon>Bacteroidia</taxon>
        <taxon>Bacteroidales</taxon>
        <taxon>Prevotellaceae</taxon>
        <taxon>Alloprevotella</taxon>
    </lineage>
</organism>
<accession>C9LF01</accession>
<evidence type="ECO:0000313" key="1">
    <source>
        <dbReference type="EMBL" id="EEX72321.1"/>
    </source>
</evidence>
<dbReference type="HOGENOM" id="CLU_2846202_0_0_10"/>
<proteinExistence type="predicted"/>
<comment type="caution">
    <text evidence="1">The sequence shown here is derived from an EMBL/GenBank/DDBJ whole genome shotgun (WGS) entry which is preliminary data.</text>
</comment>
<gene>
    <name evidence="1" type="ORF">GCWU000325_00783</name>
</gene>
<dbReference type="Proteomes" id="UP000003460">
    <property type="component" value="Unassembled WGS sequence"/>
</dbReference>